<dbReference type="PhylomeDB" id="A0A091WE15"/>
<dbReference type="EMBL" id="KK735363">
    <property type="protein sequence ID" value="KFR13907.1"/>
    <property type="molecule type" value="Genomic_DNA"/>
</dbReference>
<sequence>NGFKLKQGRFRLDIRKKFFTMRVVKHWNRLPREAVEAPFLETFKTRLDRALSNLI</sequence>
<keyword evidence="2" id="KW-1185">Reference proteome</keyword>
<dbReference type="AlphaFoldDB" id="A0A091WE15"/>
<name>A0A091WE15_OPIHO</name>
<gene>
    <name evidence="1" type="ORF">N306_05862</name>
</gene>
<dbReference type="Proteomes" id="UP000053605">
    <property type="component" value="Unassembled WGS sequence"/>
</dbReference>
<evidence type="ECO:0000313" key="1">
    <source>
        <dbReference type="EMBL" id="KFR13907.1"/>
    </source>
</evidence>
<evidence type="ECO:0008006" key="3">
    <source>
        <dbReference type="Google" id="ProtNLM"/>
    </source>
</evidence>
<feature type="non-terminal residue" evidence="1">
    <location>
        <position position="55"/>
    </location>
</feature>
<evidence type="ECO:0000313" key="2">
    <source>
        <dbReference type="Proteomes" id="UP000053605"/>
    </source>
</evidence>
<reference evidence="1 2" key="1">
    <citation type="submission" date="2014-04" db="EMBL/GenBank/DDBJ databases">
        <title>Genome evolution of avian class.</title>
        <authorList>
            <person name="Zhang G."/>
            <person name="Li C."/>
        </authorList>
    </citation>
    <scope>NUCLEOTIDE SEQUENCE [LARGE SCALE GENOMIC DNA]</scope>
    <source>
        <strain evidence="1">BGI_N306</strain>
    </source>
</reference>
<organism evidence="1 2">
    <name type="scientific">Opisthocomus hoazin</name>
    <name type="common">Hoatzin</name>
    <name type="synonym">Phasianus hoazin</name>
    <dbReference type="NCBI Taxonomy" id="30419"/>
    <lineage>
        <taxon>Eukaryota</taxon>
        <taxon>Metazoa</taxon>
        <taxon>Chordata</taxon>
        <taxon>Craniata</taxon>
        <taxon>Vertebrata</taxon>
        <taxon>Euteleostomi</taxon>
        <taxon>Archelosauria</taxon>
        <taxon>Archosauria</taxon>
        <taxon>Dinosauria</taxon>
        <taxon>Saurischia</taxon>
        <taxon>Theropoda</taxon>
        <taxon>Coelurosauria</taxon>
        <taxon>Aves</taxon>
        <taxon>Neognathae</taxon>
        <taxon>Neoaves</taxon>
        <taxon>Opisthocomiformes</taxon>
        <taxon>Opisthocomidae</taxon>
        <taxon>Opisthocomus</taxon>
    </lineage>
</organism>
<protein>
    <recommendedName>
        <fullName evidence="3">Nidogen G2 beta-barrel domain-containing protein</fullName>
    </recommendedName>
</protein>
<accession>A0A091WE15</accession>
<feature type="non-terminal residue" evidence="1">
    <location>
        <position position="1"/>
    </location>
</feature>
<proteinExistence type="predicted"/>